<evidence type="ECO:0000313" key="2">
    <source>
        <dbReference type="Proteomes" id="UP000265520"/>
    </source>
</evidence>
<organism evidence="1 2">
    <name type="scientific">Trifolium medium</name>
    <dbReference type="NCBI Taxonomy" id="97028"/>
    <lineage>
        <taxon>Eukaryota</taxon>
        <taxon>Viridiplantae</taxon>
        <taxon>Streptophyta</taxon>
        <taxon>Embryophyta</taxon>
        <taxon>Tracheophyta</taxon>
        <taxon>Spermatophyta</taxon>
        <taxon>Magnoliopsida</taxon>
        <taxon>eudicotyledons</taxon>
        <taxon>Gunneridae</taxon>
        <taxon>Pentapetalae</taxon>
        <taxon>rosids</taxon>
        <taxon>fabids</taxon>
        <taxon>Fabales</taxon>
        <taxon>Fabaceae</taxon>
        <taxon>Papilionoideae</taxon>
        <taxon>50 kb inversion clade</taxon>
        <taxon>NPAAA clade</taxon>
        <taxon>Hologalegina</taxon>
        <taxon>IRL clade</taxon>
        <taxon>Trifolieae</taxon>
        <taxon>Trifolium</taxon>
    </lineage>
</organism>
<dbReference type="Proteomes" id="UP000265520">
    <property type="component" value="Unassembled WGS sequence"/>
</dbReference>
<protein>
    <submittedName>
        <fullName evidence="1">Uncharacterized protein</fullName>
    </submittedName>
</protein>
<proteinExistence type="predicted"/>
<dbReference type="AlphaFoldDB" id="A0A392R412"/>
<name>A0A392R412_9FABA</name>
<dbReference type="EMBL" id="LXQA010183629">
    <property type="protein sequence ID" value="MCI30969.1"/>
    <property type="molecule type" value="Genomic_DNA"/>
</dbReference>
<keyword evidence="2" id="KW-1185">Reference proteome</keyword>
<accession>A0A392R412</accession>
<comment type="caution">
    <text evidence="1">The sequence shown here is derived from an EMBL/GenBank/DDBJ whole genome shotgun (WGS) entry which is preliminary data.</text>
</comment>
<evidence type="ECO:0000313" key="1">
    <source>
        <dbReference type="EMBL" id="MCI30969.1"/>
    </source>
</evidence>
<reference evidence="1 2" key="1">
    <citation type="journal article" date="2018" name="Front. Plant Sci.">
        <title>Red Clover (Trifolium pratense) and Zigzag Clover (T. medium) - A Picture of Genomic Similarities and Differences.</title>
        <authorList>
            <person name="Dluhosova J."/>
            <person name="Istvanek J."/>
            <person name="Nedelnik J."/>
            <person name="Repkova J."/>
        </authorList>
    </citation>
    <scope>NUCLEOTIDE SEQUENCE [LARGE SCALE GENOMIC DNA]</scope>
    <source>
        <strain evidence="2">cv. 10/8</strain>
        <tissue evidence="1">Leaf</tissue>
    </source>
</reference>
<sequence length="36" mass="4016">MQFKWRELNVPSSVAGVPFPVDKPNSRGLCPFQIVA</sequence>
<feature type="non-terminal residue" evidence="1">
    <location>
        <position position="36"/>
    </location>
</feature>